<evidence type="ECO:0000313" key="3">
    <source>
        <dbReference type="Proteomes" id="UP000432350"/>
    </source>
</evidence>
<dbReference type="SUPFAM" id="SSF52540">
    <property type="entry name" value="P-loop containing nucleoside triphosphate hydrolases"/>
    <property type="match status" value="2"/>
</dbReference>
<name>A0A654D2Q6_SPHMU</name>
<protein>
    <recommendedName>
        <fullName evidence="1">ATPase AAA-type core domain-containing protein</fullName>
    </recommendedName>
</protein>
<gene>
    <name evidence="2" type="ORF">SPHINGO8BC_51474</name>
</gene>
<dbReference type="GO" id="GO:0005524">
    <property type="term" value="F:ATP binding"/>
    <property type="evidence" value="ECO:0007669"/>
    <property type="project" value="InterPro"/>
</dbReference>
<feature type="domain" description="ATPase AAA-type core" evidence="1">
    <location>
        <begin position="118"/>
        <end position="159"/>
    </location>
</feature>
<proteinExistence type="predicted"/>
<accession>A0A654D2Q6</accession>
<sequence>MQAEQSLQSLSQITESYNDVDLTEEEEKAAISEAIKLAKKAKLYQIRSKEYWDRVNNPPEPPKFTAQQTFEYFLNQAKALNKNFVINDYNRSIIEMLCLYFSNDPKFEESGFKLNKGIMLVGPVGCGKTTIMKAFGRNTTNSFAIVACRKVSQDYTDKTNGGAISIEKYSNLLASYPQMNFGQDRIGYCFDDLGTENIKKHFGNDMDVMAEIIYSRYDSGLAKQTHFTANLTSTEIEDTYGSRVRSRLREMCNFISFDTNSPDFRI</sequence>
<dbReference type="Proteomes" id="UP000432350">
    <property type="component" value="Unassembled WGS sequence"/>
</dbReference>
<dbReference type="EMBL" id="CABWMV010000024">
    <property type="protein sequence ID" value="VXC99550.1"/>
    <property type="molecule type" value="Genomic_DNA"/>
</dbReference>
<organism evidence="2 3">
    <name type="scientific">Sphingobacterium multivorum</name>
    <dbReference type="NCBI Taxonomy" id="28454"/>
    <lineage>
        <taxon>Bacteria</taxon>
        <taxon>Pseudomonadati</taxon>
        <taxon>Bacteroidota</taxon>
        <taxon>Sphingobacteriia</taxon>
        <taxon>Sphingobacteriales</taxon>
        <taxon>Sphingobacteriaceae</taxon>
        <taxon>Sphingobacterium</taxon>
    </lineage>
</organism>
<evidence type="ECO:0000313" key="2">
    <source>
        <dbReference type="EMBL" id="VXC99550.1"/>
    </source>
</evidence>
<reference evidence="2 3" key="1">
    <citation type="submission" date="2019-10" db="EMBL/GenBank/DDBJ databases">
        <authorList>
            <person name="Karimi E."/>
        </authorList>
    </citation>
    <scope>NUCLEOTIDE SEQUENCE [LARGE SCALE GENOMIC DNA]</scope>
    <source>
        <strain evidence="2">Sphingobacterium sp. 8BC</strain>
    </source>
</reference>
<dbReference type="AlphaFoldDB" id="A0A654D2Q6"/>
<dbReference type="Pfam" id="PF00004">
    <property type="entry name" value="AAA"/>
    <property type="match status" value="1"/>
</dbReference>
<dbReference type="Gene3D" id="3.40.50.300">
    <property type="entry name" value="P-loop containing nucleotide triphosphate hydrolases"/>
    <property type="match status" value="1"/>
</dbReference>
<dbReference type="InterPro" id="IPR027417">
    <property type="entry name" value="P-loop_NTPase"/>
</dbReference>
<dbReference type="InterPro" id="IPR003959">
    <property type="entry name" value="ATPase_AAA_core"/>
</dbReference>
<evidence type="ECO:0000259" key="1">
    <source>
        <dbReference type="Pfam" id="PF00004"/>
    </source>
</evidence>
<dbReference type="GO" id="GO:0016887">
    <property type="term" value="F:ATP hydrolysis activity"/>
    <property type="evidence" value="ECO:0007669"/>
    <property type="project" value="InterPro"/>
</dbReference>